<accession>A0A150FYY0</accession>
<evidence type="ECO:0008006" key="4">
    <source>
        <dbReference type="Google" id="ProtNLM"/>
    </source>
</evidence>
<dbReference type="GO" id="GO:0003677">
    <property type="term" value="F:DNA binding"/>
    <property type="evidence" value="ECO:0007669"/>
    <property type="project" value="InterPro"/>
</dbReference>
<dbReference type="SUPFAM" id="SSF56349">
    <property type="entry name" value="DNA breaking-rejoining enzymes"/>
    <property type="match status" value="1"/>
</dbReference>
<evidence type="ECO:0000256" key="1">
    <source>
        <dbReference type="ARBA" id="ARBA00023172"/>
    </source>
</evidence>
<name>A0A150FYY0_GONPE</name>
<dbReference type="InterPro" id="IPR013762">
    <property type="entry name" value="Integrase-like_cat_sf"/>
</dbReference>
<organism evidence="2 3">
    <name type="scientific">Gonium pectorale</name>
    <name type="common">Green alga</name>
    <dbReference type="NCBI Taxonomy" id="33097"/>
    <lineage>
        <taxon>Eukaryota</taxon>
        <taxon>Viridiplantae</taxon>
        <taxon>Chlorophyta</taxon>
        <taxon>core chlorophytes</taxon>
        <taxon>Chlorophyceae</taxon>
        <taxon>CS clade</taxon>
        <taxon>Chlamydomonadales</taxon>
        <taxon>Volvocaceae</taxon>
        <taxon>Gonium</taxon>
    </lineage>
</organism>
<dbReference type="GO" id="GO:0006310">
    <property type="term" value="P:DNA recombination"/>
    <property type="evidence" value="ECO:0007669"/>
    <property type="project" value="UniProtKB-KW"/>
</dbReference>
<dbReference type="AlphaFoldDB" id="A0A150FYY0"/>
<reference evidence="3" key="1">
    <citation type="journal article" date="2016" name="Nat. Commun.">
        <title>The Gonium pectorale genome demonstrates co-option of cell cycle regulation during the evolution of multicellularity.</title>
        <authorList>
            <person name="Hanschen E.R."/>
            <person name="Marriage T.N."/>
            <person name="Ferris P.J."/>
            <person name="Hamaji T."/>
            <person name="Toyoda A."/>
            <person name="Fujiyama A."/>
            <person name="Neme R."/>
            <person name="Noguchi H."/>
            <person name="Minakuchi Y."/>
            <person name="Suzuki M."/>
            <person name="Kawai-Toyooka H."/>
            <person name="Smith D.R."/>
            <person name="Sparks H."/>
            <person name="Anderson J."/>
            <person name="Bakaric R."/>
            <person name="Luria V."/>
            <person name="Karger A."/>
            <person name="Kirschner M.W."/>
            <person name="Durand P.M."/>
            <person name="Michod R.E."/>
            <person name="Nozaki H."/>
            <person name="Olson B.J."/>
        </authorList>
    </citation>
    <scope>NUCLEOTIDE SEQUENCE [LARGE SCALE GENOMIC DNA]</scope>
    <source>
        <strain evidence="3">NIES-2863</strain>
    </source>
</reference>
<dbReference type="Gene3D" id="1.10.443.10">
    <property type="entry name" value="Intergrase catalytic core"/>
    <property type="match status" value="1"/>
</dbReference>
<protein>
    <recommendedName>
        <fullName evidence="4">Tyr recombinase domain-containing protein</fullName>
    </recommendedName>
</protein>
<dbReference type="Proteomes" id="UP000075714">
    <property type="component" value="Unassembled WGS sequence"/>
</dbReference>
<gene>
    <name evidence="2" type="ORF">GPECTOR_173g206</name>
</gene>
<evidence type="ECO:0000313" key="3">
    <source>
        <dbReference type="Proteomes" id="UP000075714"/>
    </source>
</evidence>
<dbReference type="InterPro" id="IPR011010">
    <property type="entry name" value="DNA_brk_join_enz"/>
</dbReference>
<dbReference type="GO" id="GO:0015074">
    <property type="term" value="P:DNA integration"/>
    <property type="evidence" value="ECO:0007669"/>
    <property type="project" value="InterPro"/>
</dbReference>
<keyword evidence="1" id="KW-0233">DNA recombination</keyword>
<evidence type="ECO:0000313" key="2">
    <source>
        <dbReference type="EMBL" id="KXZ42260.1"/>
    </source>
</evidence>
<dbReference type="InterPro" id="IPR052055">
    <property type="entry name" value="Hepadnavirus_pol/RT"/>
</dbReference>
<dbReference type="OrthoDB" id="542329at2759"/>
<dbReference type="STRING" id="33097.A0A150FYY0"/>
<dbReference type="PANTHER" id="PTHR33050:SF7">
    <property type="entry name" value="RIBONUCLEASE H"/>
    <property type="match status" value="1"/>
</dbReference>
<dbReference type="EMBL" id="LSYV01000173">
    <property type="protein sequence ID" value="KXZ42260.1"/>
    <property type="molecule type" value="Genomic_DNA"/>
</dbReference>
<keyword evidence="3" id="KW-1185">Reference proteome</keyword>
<comment type="caution">
    <text evidence="2">The sequence shown here is derived from an EMBL/GenBank/DDBJ whole genome shotgun (WGS) entry which is preliminary data.</text>
</comment>
<proteinExistence type="predicted"/>
<sequence length="469" mass="52494">MLGPPARRFRYLGMIIDTERGTFVVPEDKRERVLTAIRNALSAHRITARALASVKGQLLSMSWAFGPWSRLRTRGLGQLIETRRSWSTHLALSKYARADLRFWLAYFDHFNGTRALWTPTQSFDGPAGLGGHAVKVITDNLNAANIINKGAAKADACYEVAVELLWYCVERDIRLQAEWRPRTMNQLADYWSKVAEPDAWSLLGSAFRRLNRLWGPFDIDLFASHRNHHLPTYYSAYFTPDTAGVDAFRFRWDAKLRVSAVLGPSAAMADATLRSLAARFSQESDKALAASTLNQYAAPWRAFVAWWRLRRLPGSKTDQLWDGAWVVVGRLGGPVYPVGLVERLLRQGAYRRSPSHPREDVGPLLRVVQHTRDGGRLQRLVGTLEHPVYSTSYTAFSEALAAMCVEAGIAAHTTPHSMRIGGNSTAAANGVPAEVRRAHGRWLSPSMVDLYTRRSPGAGIDLTRRMAER</sequence>
<dbReference type="PANTHER" id="PTHR33050">
    <property type="entry name" value="REVERSE TRANSCRIPTASE DOMAIN-CONTAINING PROTEIN"/>
    <property type="match status" value="1"/>
</dbReference>